<dbReference type="PANTHER" id="PTHR32089">
    <property type="entry name" value="METHYL-ACCEPTING CHEMOTAXIS PROTEIN MCPB"/>
    <property type="match status" value="1"/>
</dbReference>
<evidence type="ECO:0000256" key="1">
    <source>
        <dbReference type="ARBA" id="ARBA00023224"/>
    </source>
</evidence>
<feature type="transmembrane region" description="Helical" evidence="4">
    <location>
        <begin position="149"/>
        <end position="169"/>
    </location>
</feature>
<evidence type="ECO:0000313" key="8">
    <source>
        <dbReference type="Proteomes" id="UP000057158"/>
    </source>
</evidence>
<dbReference type="AlphaFoldDB" id="A0A0M4D7H2"/>
<keyword evidence="1 3" id="KW-0807">Transducer</keyword>
<dbReference type="CDD" id="cd06225">
    <property type="entry name" value="HAMP"/>
    <property type="match status" value="1"/>
</dbReference>
<proteinExistence type="inferred from homology"/>
<dbReference type="InterPro" id="IPR004089">
    <property type="entry name" value="MCPsignal_dom"/>
</dbReference>
<dbReference type="Proteomes" id="UP000057158">
    <property type="component" value="Chromosome"/>
</dbReference>
<dbReference type="SMART" id="SM00283">
    <property type="entry name" value="MA"/>
    <property type="match status" value="1"/>
</dbReference>
<comment type="similarity">
    <text evidence="2">Belongs to the methyl-accepting chemotaxis (MCP) protein family.</text>
</comment>
<dbReference type="STRING" id="1603606.DSOUD_2322"/>
<dbReference type="PROSITE" id="PS50885">
    <property type="entry name" value="HAMP"/>
    <property type="match status" value="1"/>
</dbReference>
<dbReference type="SUPFAM" id="SSF58104">
    <property type="entry name" value="Methyl-accepting chemotaxis protein (MCP) signaling domain"/>
    <property type="match status" value="2"/>
</dbReference>
<dbReference type="Pfam" id="PF00015">
    <property type="entry name" value="MCPsignal"/>
    <property type="match status" value="1"/>
</dbReference>
<dbReference type="PROSITE" id="PS50111">
    <property type="entry name" value="CHEMOTAXIS_TRANSDUC_2"/>
    <property type="match status" value="1"/>
</dbReference>
<feature type="domain" description="HAMP" evidence="6">
    <location>
        <begin position="167"/>
        <end position="219"/>
    </location>
</feature>
<evidence type="ECO:0000259" key="5">
    <source>
        <dbReference type="PROSITE" id="PS50111"/>
    </source>
</evidence>
<evidence type="ECO:0000256" key="4">
    <source>
        <dbReference type="SAM" id="Phobius"/>
    </source>
</evidence>
<evidence type="ECO:0000256" key="2">
    <source>
        <dbReference type="ARBA" id="ARBA00029447"/>
    </source>
</evidence>
<keyword evidence="8" id="KW-1185">Reference proteome</keyword>
<reference evidence="7 8" key="1">
    <citation type="submission" date="2015-07" db="EMBL/GenBank/DDBJ databases">
        <title>Isolation and Genomic Characterization of a Novel Halophilic Metal-Reducing Deltaproteobacterium from the Deep Subsurface.</title>
        <authorList>
            <person name="Badalamenti J.P."/>
            <person name="Summers Z.M."/>
            <person name="Gralnick J.A."/>
            <person name="Bond D.R."/>
        </authorList>
    </citation>
    <scope>NUCLEOTIDE SEQUENCE [LARGE SCALE GENOMIC DNA]</scope>
    <source>
        <strain evidence="7 8">WTL</strain>
    </source>
</reference>
<keyword evidence="4" id="KW-1133">Transmembrane helix</keyword>
<evidence type="ECO:0000259" key="6">
    <source>
        <dbReference type="PROSITE" id="PS50885"/>
    </source>
</evidence>
<dbReference type="Gene3D" id="6.10.340.10">
    <property type="match status" value="1"/>
</dbReference>
<dbReference type="PATRIC" id="fig|1603606.3.peg.2513"/>
<protein>
    <submittedName>
        <fullName evidence="7">Methyl-accepting chemotaxis protein</fullName>
    </submittedName>
</protein>
<keyword evidence="4" id="KW-0812">Transmembrane</keyword>
<dbReference type="EMBL" id="CP010802">
    <property type="protein sequence ID" value="ALC17085.1"/>
    <property type="molecule type" value="Genomic_DNA"/>
</dbReference>
<feature type="transmembrane region" description="Helical" evidence="4">
    <location>
        <begin position="12"/>
        <end position="33"/>
    </location>
</feature>
<dbReference type="Gene3D" id="1.10.287.950">
    <property type="entry name" value="Methyl-accepting chemotaxis protein"/>
    <property type="match status" value="1"/>
</dbReference>
<feature type="domain" description="Methyl-accepting transducer" evidence="5">
    <location>
        <begin position="308"/>
        <end position="545"/>
    </location>
</feature>
<name>A0A0M4D7H2_9BACT</name>
<accession>A0A0M4D7H2</accession>
<sequence length="667" mass="72385">MFMNWNKSITARFILVLLLVLLVGQGIGTFFFLRTTRIKLLTDLHGRMERTVGQAAAVVADPLLNYNFPFIDSCLEGYLQDPDILSVGVFDDKGKVIAEKSAGEIDLEPFVSTRTILSGETVLGEFRITYAGRTIDAWMDKSLMVIPSYQLAMLVAVAAILILLLNFHIRTPLSEINRVVKRVTSGDLTVAMPRFREDDIGVIARGVGFLVEGLARTIARIHSISKNSFGAMGELSVTFDHVNRVIGQQQASIGEVSRSVKSASEAQQRIVEGTAELLNLSEGNASALLEMKATSEEIAGGTEQLSGNINNSLSTLTQLTQTAKVVAGMADEVTRAVESSSSSIEEIFGSLKEVESIVRQSTLLSDETTSIISEKGMASVANAAQSMRSLETFMAALSSSIKGMETRSRDIGQVLTVIGEVTNQLKLLSLNAQIIAAQAGVHGQGFAVVANQMRQLSERTANSTLEIEGIVSLLQEEINGVVQGAGDATRVVGENNRVVQETAEVFKETLGASQRAAEISRKIERASIEQTRGLELVVQATEQVRSRIFEVNRATDEQEKSTAYLLRNLSPLRDGMEMTLRATQEQVRSARVIADNIELANRKTVDISSAAQEQQAVNQQIMAATEDLLGMAAETSEQVQGNARILQALNDEIALLKGEMEQFRISG</sequence>
<gene>
    <name evidence="7" type="ORF">DSOUD_2322</name>
</gene>
<evidence type="ECO:0000256" key="3">
    <source>
        <dbReference type="PROSITE-ProRule" id="PRU00284"/>
    </source>
</evidence>
<dbReference type="PANTHER" id="PTHR32089:SF112">
    <property type="entry name" value="LYSOZYME-LIKE PROTEIN-RELATED"/>
    <property type="match status" value="1"/>
</dbReference>
<dbReference type="KEGG" id="des:DSOUD_2322"/>
<keyword evidence="4" id="KW-0472">Membrane</keyword>
<dbReference type="GO" id="GO:0016020">
    <property type="term" value="C:membrane"/>
    <property type="evidence" value="ECO:0007669"/>
    <property type="project" value="InterPro"/>
</dbReference>
<dbReference type="InterPro" id="IPR003660">
    <property type="entry name" value="HAMP_dom"/>
</dbReference>
<evidence type="ECO:0000313" key="7">
    <source>
        <dbReference type="EMBL" id="ALC17085.1"/>
    </source>
</evidence>
<organism evidence="7 8">
    <name type="scientific">Desulfuromonas soudanensis</name>
    <dbReference type="NCBI Taxonomy" id="1603606"/>
    <lineage>
        <taxon>Bacteria</taxon>
        <taxon>Pseudomonadati</taxon>
        <taxon>Thermodesulfobacteriota</taxon>
        <taxon>Desulfuromonadia</taxon>
        <taxon>Desulfuromonadales</taxon>
        <taxon>Desulfuromonadaceae</taxon>
        <taxon>Desulfuromonas</taxon>
    </lineage>
</organism>
<dbReference type="GO" id="GO:0007165">
    <property type="term" value="P:signal transduction"/>
    <property type="evidence" value="ECO:0007669"/>
    <property type="project" value="UniProtKB-KW"/>
</dbReference>